<feature type="domain" description="6-hydroxymethylpterin diphosphokinase MptE-like" evidence="1">
    <location>
        <begin position="212"/>
        <end position="375"/>
    </location>
</feature>
<keyword evidence="3" id="KW-1185">Reference proteome</keyword>
<protein>
    <submittedName>
        <fullName evidence="2">DUF115 domain-containing protein</fullName>
    </submittedName>
</protein>
<accession>A0A5D6WLZ1</accession>
<evidence type="ECO:0000313" key="2">
    <source>
        <dbReference type="EMBL" id="TYZ27918.1"/>
    </source>
</evidence>
<dbReference type="AlphaFoldDB" id="A0A5D6WLZ1"/>
<dbReference type="InterPro" id="IPR002826">
    <property type="entry name" value="MptE-like"/>
</dbReference>
<dbReference type="Pfam" id="PF01973">
    <property type="entry name" value="MptE-like"/>
    <property type="match status" value="1"/>
</dbReference>
<evidence type="ECO:0000259" key="1">
    <source>
        <dbReference type="Pfam" id="PF01973"/>
    </source>
</evidence>
<gene>
    <name evidence="2" type="ORF">FZ041_09725</name>
</gene>
<reference evidence="2 3" key="1">
    <citation type="submission" date="2019-08" db="EMBL/GenBank/DDBJ databases">
        <title>Selenomonas sp. mPRGC5 and Selenomonas sp. mPRGC8 isolated from ruminal fluid of dairy goat (Capra hircus).</title>
        <authorList>
            <person name="Poothong S."/>
            <person name="Nuengjamnong C."/>
            <person name="Tanasupawat S."/>
        </authorList>
    </citation>
    <scope>NUCLEOTIDE SEQUENCE [LARGE SCALE GENOMIC DNA]</scope>
    <source>
        <strain evidence="3">mPRGC8</strain>
    </source>
</reference>
<dbReference type="Gene3D" id="3.90.1480.10">
    <property type="entry name" value="Alpha-2,3-sialyltransferase"/>
    <property type="match status" value="1"/>
</dbReference>
<dbReference type="EMBL" id="VTOZ01000020">
    <property type="protein sequence ID" value="TYZ27918.1"/>
    <property type="molecule type" value="Genomic_DNA"/>
</dbReference>
<proteinExistence type="predicted"/>
<dbReference type="Proteomes" id="UP000322783">
    <property type="component" value="Unassembled WGS sequence"/>
</dbReference>
<evidence type="ECO:0000313" key="3">
    <source>
        <dbReference type="Proteomes" id="UP000322783"/>
    </source>
</evidence>
<organism evidence="2 3">
    <name type="scientific">Selenomonas caprae</name>
    <dbReference type="NCBI Taxonomy" id="2606905"/>
    <lineage>
        <taxon>Bacteria</taxon>
        <taxon>Bacillati</taxon>
        <taxon>Bacillota</taxon>
        <taxon>Negativicutes</taxon>
        <taxon>Selenomonadales</taxon>
        <taxon>Selenomonadaceae</taxon>
        <taxon>Selenomonas</taxon>
    </lineage>
</organism>
<name>A0A5D6WLZ1_9FIRM</name>
<sequence>MRYISARKEKRVIDNMLEFVVWGAGLRGKRLHGLLGQRIVAFIDKNHKVMDSLEGIPVISFERYQKDYAGYPIIVSPLYADEINLVLHDYKDIPVIYTVEEPSEISLGMPVHFGDLNLSRFPKELPLYIYGINLFAILLYEYLKQHGWQEVSFLPGLEGITFEQAQQLGIRVETKPNNKNVILCAEKNIETASCVYPANRIEDFWNLALQMDKYHHPELRKYFNIHKRAERRLFIVATGPSLRLADLDRLHEKNELCMSVNMVYRCFDRTQWRPDYYLFEDMHGLTEYEHEVRDLKLPNIFLADTGISQWSAKPLGENMHVYHLSNDRVNGWPRFSKEISRFVSGGRTVVFSCLQMAMYMGFKEIYLIGADCDYKGMPQDEGNHFIEEYCSRTDKQPRTSFPVQETFVSYQVARHYAEEKGVKIYNATRGGKLEVFERVDFDSLF</sequence>
<comment type="caution">
    <text evidence="2">The sequence shown here is derived from an EMBL/GenBank/DDBJ whole genome shotgun (WGS) entry which is preliminary data.</text>
</comment>